<sequence length="90" mass="9945">ITYSASITMDYATQQMLRSTYGSLMDIGEFDLIISFANPMASDDWTTTSVTLKGCIFAEDGMESQQDDTNITHEFDLNPFDIVIGDGDTV</sequence>
<organism evidence="1">
    <name type="scientific">Bacteroides salyersiae</name>
    <dbReference type="NCBI Taxonomy" id="291644"/>
    <lineage>
        <taxon>Bacteria</taxon>
        <taxon>Pseudomonadati</taxon>
        <taxon>Bacteroidota</taxon>
        <taxon>Bacteroidia</taxon>
        <taxon>Bacteroidales</taxon>
        <taxon>Bacteroidaceae</taxon>
        <taxon>Bacteroides</taxon>
    </lineage>
</organism>
<accession>A0A641M5I9</accession>
<name>A0A641M5I9_9BACE</name>
<dbReference type="AlphaFoldDB" id="A0A641M5I9"/>
<reference evidence="1" key="1">
    <citation type="journal article" date="2019" name="Nat. Med.">
        <title>A library of human gut bacterial isolates paired with longitudinal multiomics data enables mechanistic microbiome research.</title>
        <authorList>
            <person name="Poyet M."/>
            <person name="Groussin M."/>
            <person name="Gibbons S.M."/>
            <person name="Avila-Pacheco J."/>
            <person name="Jiang X."/>
            <person name="Kearney S.M."/>
            <person name="Perrotta A.R."/>
            <person name="Berdy B."/>
            <person name="Zhao S."/>
            <person name="Lieberman T.D."/>
            <person name="Swanson P.K."/>
            <person name="Smith M."/>
            <person name="Roesemann S."/>
            <person name="Alexander J.E."/>
            <person name="Rich S.A."/>
            <person name="Livny J."/>
            <person name="Vlamakis H."/>
            <person name="Clish C."/>
            <person name="Bullock K."/>
            <person name="Deik A."/>
            <person name="Scott J."/>
            <person name="Pierce K.A."/>
            <person name="Xavier R.J."/>
            <person name="Alm E.J."/>
        </authorList>
    </citation>
    <scope>NUCLEOTIDE SEQUENCE</scope>
    <source>
        <strain evidence="1">BIOML-A21</strain>
    </source>
</reference>
<feature type="non-terminal residue" evidence="1">
    <location>
        <position position="1"/>
    </location>
</feature>
<protein>
    <submittedName>
        <fullName evidence="1">Uncharacterized protein</fullName>
    </submittedName>
</protein>
<comment type="caution">
    <text evidence="1">The sequence shown here is derived from an EMBL/GenBank/DDBJ whole genome shotgun (WGS) entry which is preliminary data.</text>
</comment>
<gene>
    <name evidence="1" type="ORF">F3F94_21790</name>
</gene>
<proteinExistence type="predicted"/>
<evidence type="ECO:0000313" key="1">
    <source>
        <dbReference type="EMBL" id="KAA3700885.1"/>
    </source>
</evidence>
<dbReference type="EMBL" id="VWMU01000558">
    <property type="protein sequence ID" value="KAA3700885.1"/>
    <property type="molecule type" value="Genomic_DNA"/>
</dbReference>